<evidence type="ECO:0000256" key="1">
    <source>
        <dbReference type="SAM" id="MobiDB-lite"/>
    </source>
</evidence>
<dbReference type="Proteomes" id="UP001153678">
    <property type="component" value="Unassembled WGS sequence"/>
</dbReference>
<evidence type="ECO:0000313" key="2">
    <source>
        <dbReference type="EMBL" id="CAI2190653.1"/>
    </source>
</evidence>
<evidence type="ECO:0000313" key="3">
    <source>
        <dbReference type="Proteomes" id="UP001153678"/>
    </source>
</evidence>
<keyword evidence="3" id="KW-1185">Reference proteome</keyword>
<dbReference type="AlphaFoldDB" id="A0A9W4T506"/>
<proteinExistence type="predicted"/>
<gene>
    <name evidence="2" type="ORF">FWILDA_LOCUS14683</name>
</gene>
<accession>A0A9W4T506</accession>
<comment type="caution">
    <text evidence="2">The sequence shown here is derived from an EMBL/GenBank/DDBJ whole genome shotgun (WGS) entry which is preliminary data.</text>
</comment>
<dbReference type="EMBL" id="CAMKVN010006735">
    <property type="protein sequence ID" value="CAI2190653.1"/>
    <property type="molecule type" value="Genomic_DNA"/>
</dbReference>
<organism evidence="2 3">
    <name type="scientific">Funneliformis geosporum</name>
    <dbReference type="NCBI Taxonomy" id="1117311"/>
    <lineage>
        <taxon>Eukaryota</taxon>
        <taxon>Fungi</taxon>
        <taxon>Fungi incertae sedis</taxon>
        <taxon>Mucoromycota</taxon>
        <taxon>Glomeromycotina</taxon>
        <taxon>Glomeromycetes</taxon>
        <taxon>Glomerales</taxon>
        <taxon>Glomeraceae</taxon>
        <taxon>Funneliformis</taxon>
    </lineage>
</organism>
<name>A0A9W4T506_9GLOM</name>
<feature type="region of interest" description="Disordered" evidence="1">
    <location>
        <begin position="1"/>
        <end position="22"/>
    </location>
</feature>
<feature type="compositionally biased region" description="Basic and acidic residues" evidence="1">
    <location>
        <begin position="13"/>
        <end position="22"/>
    </location>
</feature>
<reference evidence="2" key="1">
    <citation type="submission" date="2022-08" db="EMBL/GenBank/DDBJ databases">
        <authorList>
            <person name="Kallberg Y."/>
            <person name="Tangrot J."/>
            <person name="Rosling A."/>
        </authorList>
    </citation>
    <scope>NUCLEOTIDE SEQUENCE</scope>
    <source>
        <strain evidence="2">Wild A</strain>
    </source>
</reference>
<feature type="non-terminal residue" evidence="2">
    <location>
        <position position="68"/>
    </location>
</feature>
<sequence length="68" mass="8076">MEIVKSTVSKHLIAPDHNNKSKRYDLPSEEEYEEISRMQLRRYMLRYMWQCNFAAPVHGNLSGGRYVT</sequence>
<protein>
    <submittedName>
        <fullName evidence="2">14108_t:CDS:1</fullName>
    </submittedName>
</protein>